<dbReference type="GO" id="GO:0020037">
    <property type="term" value="F:heme binding"/>
    <property type="evidence" value="ECO:0007669"/>
    <property type="project" value="InterPro"/>
</dbReference>
<dbReference type="GO" id="GO:0016705">
    <property type="term" value="F:oxidoreductase activity, acting on paired donors, with incorporation or reduction of molecular oxygen"/>
    <property type="evidence" value="ECO:0007669"/>
    <property type="project" value="InterPro"/>
</dbReference>
<dbReference type="EMBL" id="JAINUG010001985">
    <property type="protein sequence ID" value="KAJ8352928.1"/>
    <property type="molecule type" value="Genomic_DNA"/>
</dbReference>
<dbReference type="InterPro" id="IPR002401">
    <property type="entry name" value="Cyt_P450_E_grp-I"/>
</dbReference>
<dbReference type="PRINTS" id="PR00463">
    <property type="entry name" value="EP450I"/>
</dbReference>
<keyword evidence="5 7" id="KW-0408">Iron</keyword>
<dbReference type="PROSITE" id="PS00086">
    <property type="entry name" value="CYTOCHROME_P450"/>
    <property type="match status" value="1"/>
</dbReference>
<keyword evidence="2 7" id="KW-0349">Heme</keyword>
<dbReference type="PANTHER" id="PTHR24302">
    <property type="entry name" value="CYTOCHROME P450 FAMILY 3"/>
    <property type="match status" value="1"/>
</dbReference>
<keyword evidence="6 8" id="KW-0503">Monooxygenase</keyword>
<gene>
    <name evidence="9" type="ORF">AAFF_G00136220</name>
</gene>
<evidence type="ECO:0000256" key="7">
    <source>
        <dbReference type="PIRSR" id="PIRSR602401-1"/>
    </source>
</evidence>
<dbReference type="AlphaFoldDB" id="A0AAD7R2Z6"/>
<dbReference type="Proteomes" id="UP001221898">
    <property type="component" value="Unassembled WGS sequence"/>
</dbReference>
<dbReference type="SUPFAM" id="SSF48264">
    <property type="entry name" value="Cytochrome P450"/>
    <property type="match status" value="1"/>
</dbReference>
<feature type="binding site" description="axial binding residue" evidence="7">
    <location>
        <position position="90"/>
    </location>
    <ligand>
        <name>heme</name>
        <dbReference type="ChEBI" id="CHEBI:30413"/>
    </ligand>
    <ligandPart>
        <name>Fe</name>
        <dbReference type="ChEBI" id="CHEBI:18248"/>
    </ligandPart>
</feature>
<organism evidence="9 10">
    <name type="scientific">Aldrovandia affinis</name>
    <dbReference type="NCBI Taxonomy" id="143900"/>
    <lineage>
        <taxon>Eukaryota</taxon>
        <taxon>Metazoa</taxon>
        <taxon>Chordata</taxon>
        <taxon>Craniata</taxon>
        <taxon>Vertebrata</taxon>
        <taxon>Euteleostomi</taxon>
        <taxon>Actinopterygii</taxon>
        <taxon>Neopterygii</taxon>
        <taxon>Teleostei</taxon>
        <taxon>Notacanthiformes</taxon>
        <taxon>Halosauridae</taxon>
        <taxon>Aldrovandia</taxon>
    </lineage>
</organism>
<evidence type="ECO:0000256" key="6">
    <source>
        <dbReference type="ARBA" id="ARBA00023033"/>
    </source>
</evidence>
<dbReference type="InterPro" id="IPR001128">
    <property type="entry name" value="Cyt_P450"/>
</dbReference>
<evidence type="ECO:0000256" key="8">
    <source>
        <dbReference type="RuleBase" id="RU000461"/>
    </source>
</evidence>
<evidence type="ECO:0008006" key="11">
    <source>
        <dbReference type="Google" id="ProtNLM"/>
    </source>
</evidence>
<dbReference type="Pfam" id="PF00067">
    <property type="entry name" value="p450"/>
    <property type="match status" value="1"/>
</dbReference>
<proteinExistence type="inferred from homology"/>
<protein>
    <recommendedName>
        <fullName evidence="11">Cytochrome P450</fullName>
    </recommendedName>
</protein>
<evidence type="ECO:0000256" key="4">
    <source>
        <dbReference type="ARBA" id="ARBA00023002"/>
    </source>
</evidence>
<keyword evidence="10" id="KW-1185">Reference proteome</keyword>
<dbReference type="GO" id="GO:0008395">
    <property type="term" value="F:steroid hydroxylase activity"/>
    <property type="evidence" value="ECO:0007669"/>
    <property type="project" value="TreeGrafter"/>
</dbReference>
<keyword evidence="3 7" id="KW-0479">Metal-binding</keyword>
<accession>A0AAD7R2Z6</accession>
<sequence length="129" mass="14890">MEYLEMVQNESQRIWPTAPRLERVCKTTVEVNGVTIPKGMTVGVPVFSIHRDPKIWDSPESFNPERFSTDNKESIDPYTFLPFGHGPRNCIGMRFALLIVKLAVVKLLRDFDLETCKETPIPLKMNMMY</sequence>
<name>A0AAD7R2Z6_9TELE</name>
<evidence type="ECO:0000256" key="5">
    <source>
        <dbReference type="ARBA" id="ARBA00023004"/>
    </source>
</evidence>
<comment type="cofactor">
    <cofactor evidence="7">
        <name>heme</name>
        <dbReference type="ChEBI" id="CHEBI:30413"/>
    </cofactor>
</comment>
<evidence type="ECO:0000256" key="3">
    <source>
        <dbReference type="ARBA" id="ARBA00022723"/>
    </source>
</evidence>
<comment type="caution">
    <text evidence="9">The sequence shown here is derived from an EMBL/GenBank/DDBJ whole genome shotgun (WGS) entry which is preliminary data.</text>
</comment>
<evidence type="ECO:0000256" key="2">
    <source>
        <dbReference type="ARBA" id="ARBA00022617"/>
    </source>
</evidence>
<dbReference type="GO" id="GO:0005506">
    <property type="term" value="F:iron ion binding"/>
    <property type="evidence" value="ECO:0007669"/>
    <property type="project" value="InterPro"/>
</dbReference>
<dbReference type="InterPro" id="IPR036396">
    <property type="entry name" value="Cyt_P450_sf"/>
</dbReference>
<dbReference type="InterPro" id="IPR017972">
    <property type="entry name" value="Cyt_P450_CS"/>
</dbReference>
<dbReference type="Gene3D" id="1.10.630.10">
    <property type="entry name" value="Cytochrome P450"/>
    <property type="match status" value="1"/>
</dbReference>
<dbReference type="PANTHER" id="PTHR24302:SF17">
    <property type="entry name" value="CYTOCHROME P450, FAMILY 3, SUBFAMILY C, POLYPEPTIDE 4-RELATED"/>
    <property type="match status" value="1"/>
</dbReference>
<dbReference type="InterPro" id="IPR050705">
    <property type="entry name" value="Cytochrome_P450_3A"/>
</dbReference>
<feature type="non-terminal residue" evidence="9">
    <location>
        <position position="1"/>
    </location>
</feature>
<evidence type="ECO:0000313" key="9">
    <source>
        <dbReference type="EMBL" id="KAJ8352928.1"/>
    </source>
</evidence>
<keyword evidence="4 8" id="KW-0560">Oxidoreductase</keyword>
<comment type="similarity">
    <text evidence="1 8">Belongs to the cytochrome P450 family.</text>
</comment>
<reference evidence="9" key="1">
    <citation type="journal article" date="2023" name="Science">
        <title>Genome structures resolve the early diversification of teleost fishes.</title>
        <authorList>
            <person name="Parey E."/>
            <person name="Louis A."/>
            <person name="Montfort J."/>
            <person name="Bouchez O."/>
            <person name="Roques C."/>
            <person name="Iampietro C."/>
            <person name="Lluch J."/>
            <person name="Castinel A."/>
            <person name="Donnadieu C."/>
            <person name="Desvignes T."/>
            <person name="Floi Bucao C."/>
            <person name="Jouanno E."/>
            <person name="Wen M."/>
            <person name="Mejri S."/>
            <person name="Dirks R."/>
            <person name="Jansen H."/>
            <person name="Henkel C."/>
            <person name="Chen W.J."/>
            <person name="Zahm M."/>
            <person name="Cabau C."/>
            <person name="Klopp C."/>
            <person name="Thompson A.W."/>
            <person name="Robinson-Rechavi M."/>
            <person name="Braasch I."/>
            <person name="Lecointre G."/>
            <person name="Bobe J."/>
            <person name="Postlethwait J.H."/>
            <person name="Berthelot C."/>
            <person name="Roest Crollius H."/>
            <person name="Guiguen Y."/>
        </authorList>
    </citation>
    <scope>NUCLEOTIDE SEQUENCE</scope>
    <source>
        <strain evidence="9">NC1722</strain>
    </source>
</reference>
<evidence type="ECO:0000256" key="1">
    <source>
        <dbReference type="ARBA" id="ARBA00010617"/>
    </source>
</evidence>
<evidence type="ECO:0000313" key="10">
    <source>
        <dbReference type="Proteomes" id="UP001221898"/>
    </source>
</evidence>